<dbReference type="InterPro" id="IPR011990">
    <property type="entry name" value="TPR-like_helical_dom_sf"/>
</dbReference>
<dbReference type="SUPFAM" id="SSF82171">
    <property type="entry name" value="DPP6 N-terminal domain-like"/>
    <property type="match status" value="1"/>
</dbReference>
<evidence type="ECO:0000313" key="6">
    <source>
        <dbReference type="EMBL" id="STZ27550.1"/>
    </source>
</evidence>
<dbReference type="InterPro" id="IPR006664">
    <property type="entry name" value="OMP_bac"/>
</dbReference>
<evidence type="ECO:0000256" key="2">
    <source>
        <dbReference type="ARBA" id="ARBA00023136"/>
    </source>
</evidence>
<evidence type="ECO:0000256" key="3">
    <source>
        <dbReference type="ARBA" id="ARBA00023237"/>
    </source>
</evidence>
<dbReference type="EC" id="1.97.1.12" evidence="6"/>
<sequence>MVKQIIQVGLLTLSLSLGNLGYGQIRKEKQADKSFNRTAYIDAIQIYERMAEKGYINSSILQNLADAYYFNGKLTEANKWYTELFEGQYENKNVSELPSEYYYRYSQTLKAVKNYEKSQELMNQFARIEKQDQRVEEYNKNRAYLEHIEKHSNRYDIQLLPLNSAYSDYGGTLLGNQFVFTTARDTDHQSKSKIHSWTNESYTRLYQVKIDENGIGNPERFPLDEAAYVNDATAVFTADGNHMFFTRNNAKPSGKSKQNKAHNSSLKIYSALKQTDGSWGQVLELPINSDNFNTAHPALTPDGKWLYFASDRKGTLGQSDLYRVAVYQNNGYGPVENLGKAINTEGRESFPFISSDYQLYFASDGHPGLGGMDVFVAKMYPDGSFGPVVNMGEPINSSLDDFGLYLDPKDGKGFVSSNRAGGKGADDIYLFTTKPCKQSIEGTVYDLDTKELLVNASIIVSDALYQKSDTLYTNNQGRYVISDLNCGVKYRIKAEKQAYNTIELVFTPNRDPGVKTFDIGLERTTKPLEVNDDLFKRLQLKPIYFDFDKAIIRQDAAIELMKIVEVIRAHPTMKIDVRSHTDSRGNDTYNLNLSDRRVKATIQWMKDQGIEASRLTGRGYGETQLLNSCSNGVRCTETEHQVNRRSEFIIVAM</sequence>
<dbReference type="EMBL" id="UGQL01000001">
    <property type="protein sequence ID" value="STZ27550.1"/>
    <property type="molecule type" value="Genomic_DNA"/>
</dbReference>
<dbReference type="Pfam" id="PF07676">
    <property type="entry name" value="PD40"/>
    <property type="match status" value="2"/>
</dbReference>
<evidence type="ECO:0000256" key="1">
    <source>
        <dbReference type="ARBA" id="ARBA00004442"/>
    </source>
</evidence>
<dbReference type="AlphaFoldDB" id="A0A378RPH8"/>
<dbReference type="Gene3D" id="3.30.1330.60">
    <property type="entry name" value="OmpA-like domain"/>
    <property type="match status" value="1"/>
</dbReference>
<dbReference type="SUPFAM" id="SSF103088">
    <property type="entry name" value="OmpA-like"/>
    <property type="match status" value="1"/>
</dbReference>
<dbReference type="PANTHER" id="PTHR30329">
    <property type="entry name" value="STATOR ELEMENT OF FLAGELLAR MOTOR COMPLEX"/>
    <property type="match status" value="1"/>
</dbReference>
<dbReference type="InterPro" id="IPR050330">
    <property type="entry name" value="Bact_OuterMem_StrucFunc"/>
</dbReference>
<dbReference type="InterPro" id="IPR036737">
    <property type="entry name" value="OmpA-like_sf"/>
</dbReference>
<dbReference type="SUPFAM" id="SSF48452">
    <property type="entry name" value="TPR-like"/>
    <property type="match status" value="1"/>
</dbReference>
<name>A0A378RPH8_MYROD</name>
<dbReference type="CDD" id="cd07185">
    <property type="entry name" value="OmpA_C-like"/>
    <property type="match status" value="1"/>
</dbReference>
<keyword evidence="6" id="KW-0560">Oxidoreductase</keyword>
<organism evidence="6 7">
    <name type="scientific">Myroides odoratus</name>
    <name type="common">Flavobacterium odoratum</name>
    <dbReference type="NCBI Taxonomy" id="256"/>
    <lineage>
        <taxon>Bacteria</taxon>
        <taxon>Pseudomonadati</taxon>
        <taxon>Bacteroidota</taxon>
        <taxon>Flavobacteriia</taxon>
        <taxon>Flavobacteriales</taxon>
        <taxon>Flavobacteriaceae</taxon>
        <taxon>Myroides</taxon>
    </lineage>
</organism>
<evidence type="ECO:0000256" key="4">
    <source>
        <dbReference type="PROSITE-ProRule" id="PRU00473"/>
    </source>
</evidence>
<keyword evidence="3" id="KW-0998">Cell outer membrane</keyword>
<accession>A0A378RPH8</accession>
<protein>
    <submittedName>
        <fullName evidence="6">Photosystem I P700 chlorophyll a apoprotein A2</fullName>
        <ecNumber evidence="6">1.97.1.12</ecNumber>
    </submittedName>
</protein>
<keyword evidence="2 4" id="KW-0472">Membrane</keyword>
<evidence type="ECO:0000313" key="7">
    <source>
        <dbReference type="Proteomes" id="UP000255024"/>
    </source>
</evidence>
<dbReference type="GO" id="GO:0016491">
    <property type="term" value="F:oxidoreductase activity"/>
    <property type="evidence" value="ECO:0007669"/>
    <property type="project" value="UniProtKB-KW"/>
</dbReference>
<dbReference type="Pfam" id="PF00691">
    <property type="entry name" value="OmpA"/>
    <property type="match status" value="1"/>
</dbReference>
<dbReference type="GO" id="GO:0009279">
    <property type="term" value="C:cell outer membrane"/>
    <property type="evidence" value="ECO:0007669"/>
    <property type="project" value="UniProtKB-SubCell"/>
</dbReference>
<dbReference type="InterPro" id="IPR011042">
    <property type="entry name" value="6-blade_b-propeller_TolB-like"/>
</dbReference>
<gene>
    <name evidence="6" type="primary">psaB_3</name>
    <name evidence="6" type="ORF">NCTC11179_01086</name>
</gene>
<dbReference type="Gene3D" id="2.60.40.1120">
    <property type="entry name" value="Carboxypeptidase-like, regulatory domain"/>
    <property type="match status" value="1"/>
</dbReference>
<feature type="domain" description="OmpA-like" evidence="5">
    <location>
        <begin position="532"/>
        <end position="653"/>
    </location>
</feature>
<dbReference type="InterPro" id="IPR011659">
    <property type="entry name" value="WD40"/>
</dbReference>
<keyword evidence="7" id="KW-1185">Reference proteome</keyword>
<comment type="subcellular location">
    <subcellularLocation>
        <location evidence="1">Cell outer membrane</location>
    </subcellularLocation>
</comment>
<dbReference type="Gene3D" id="2.120.10.30">
    <property type="entry name" value="TolB, C-terminal domain"/>
    <property type="match status" value="1"/>
</dbReference>
<dbReference type="Gene3D" id="1.25.40.10">
    <property type="entry name" value="Tetratricopeptide repeat domain"/>
    <property type="match status" value="1"/>
</dbReference>
<reference evidence="6 7" key="1">
    <citation type="submission" date="2018-06" db="EMBL/GenBank/DDBJ databases">
        <authorList>
            <consortium name="Pathogen Informatics"/>
            <person name="Doyle S."/>
        </authorList>
    </citation>
    <scope>NUCLEOTIDE SEQUENCE [LARGE SCALE GENOMIC DNA]</scope>
    <source>
        <strain evidence="6 7">NCTC11179</strain>
    </source>
</reference>
<dbReference type="PANTHER" id="PTHR30329:SF21">
    <property type="entry name" value="LIPOPROTEIN YIAD-RELATED"/>
    <property type="match status" value="1"/>
</dbReference>
<dbReference type="PROSITE" id="PS51123">
    <property type="entry name" value="OMPA_2"/>
    <property type="match status" value="1"/>
</dbReference>
<dbReference type="Proteomes" id="UP000255024">
    <property type="component" value="Unassembled WGS sequence"/>
</dbReference>
<dbReference type="RefSeq" id="WP_115090467.1">
    <property type="nucleotide sequence ID" value="NZ_CP068107.1"/>
</dbReference>
<evidence type="ECO:0000259" key="5">
    <source>
        <dbReference type="PROSITE" id="PS51123"/>
    </source>
</evidence>
<dbReference type="InterPro" id="IPR006665">
    <property type="entry name" value="OmpA-like"/>
</dbReference>
<proteinExistence type="predicted"/>
<dbReference type="SUPFAM" id="SSF49478">
    <property type="entry name" value="Cna protein B-type domain"/>
    <property type="match status" value="1"/>
</dbReference>
<dbReference type="PRINTS" id="PR01021">
    <property type="entry name" value="OMPADOMAIN"/>
</dbReference>